<dbReference type="RefSeq" id="XP_024718804.1">
    <property type="nucleotide sequence ID" value="XM_024865875.1"/>
</dbReference>
<reference evidence="1 2" key="1">
    <citation type="journal article" date="2018" name="New Phytol.">
        <title>Comparative genomics and transcriptomics depict ericoid mycorrhizal fungi as versatile saprotrophs and plant mutualists.</title>
        <authorList>
            <person name="Martino E."/>
            <person name="Morin E."/>
            <person name="Grelet G.A."/>
            <person name="Kuo A."/>
            <person name="Kohler A."/>
            <person name="Daghino S."/>
            <person name="Barry K.W."/>
            <person name="Cichocki N."/>
            <person name="Clum A."/>
            <person name="Dockter R.B."/>
            <person name="Hainaut M."/>
            <person name="Kuo R.C."/>
            <person name="LaButti K."/>
            <person name="Lindahl B.D."/>
            <person name="Lindquist E.A."/>
            <person name="Lipzen A."/>
            <person name="Khouja H.R."/>
            <person name="Magnuson J."/>
            <person name="Murat C."/>
            <person name="Ohm R.A."/>
            <person name="Singer S.W."/>
            <person name="Spatafora J.W."/>
            <person name="Wang M."/>
            <person name="Veneault-Fourrey C."/>
            <person name="Henrissat B."/>
            <person name="Grigoriev I.V."/>
            <person name="Martin F.M."/>
            <person name="Perotto S."/>
        </authorList>
    </citation>
    <scope>NUCLEOTIDE SEQUENCE [LARGE SCALE GENOMIC DNA]</scope>
    <source>
        <strain evidence="1 2">ATCC 22711</strain>
    </source>
</reference>
<protein>
    <submittedName>
        <fullName evidence="1">Uncharacterized protein</fullName>
    </submittedName>
</protein>
<evidence type="ECO:0000313" key="2">
    <source>
        <dbReference type="Proteomes" id="UP000241818"/>
    </source>
</evidence>
<evidence type="ECO:0000313" key="1">
    <source>
        <dbReference type="EMBL" id="PSS12813.1"/>
    </source>
</evidence>
<dbReference type="InParanoid" id="A0A2T3AVX9"/>
<dbReference type="GeneID" id="36573956"/>
<dbReference type="Proteomes" id="UP000241818">
    <property type="component" value="Unassembled WGS sequence"/>
</dbReference>
<sequence>MSRSPSYLWNLPRFWRWLSRKNDEPHQMAAPPKSLDDSLSDLSVMENSRSSPCCILYEAGVPCVIWGEHALTAYDIPTIVFDLFLLVHDPESAARVLASHGFSRTTPNPRFYNIPQMSHNVPRLGQTPASAVHDMADLPKGDDVNAPGVILLPAKYWRYKLPLTVNEVDNFIPSLSTLLNTLIGVWIDLPDNAAFLRDHIAIHIGYFYEYNQDVRKPDFENELAAENRQVHFELLRDHYSPYAFLTKKCQEHHRNIRNQIRLGRYEPRKVT</sequence>
<accession>A0A2T3AVX9</accession>
<dbReference type="AlphaFoldDB" id="A0A2T3AVX9"/>
<dbReference type="STRING" id="857342.A0A2T3AVX9"/>
<name>A0A2T3AVX9_AMORE</name>
<keyword evidence="2" id="KW-1185">Reference proteome</keyword>
<dbReference type="OrthoDB" id="2730545at2759"/>
<organism evidence="1 2">
    <name type="scientific">Amorphotheca resinae ATCC 22711</name>
    <dbReference type="NCBI Taxonomy" id="857342"/>
    <lineage>
        <taxon>Eukaryota</taxon>
        <taxon>Fungi</taxon>
        <taxon>Dikarya</taxon>
        <taxon>Ascomycota</taxon>
        <taxon>Pezizomycotina</taxon>
        <taxon>Leotiomycetes</taxon>
        <taxon>Helotiales</taxon>
        <taxon>Amorphothecaceae</taxon>
        <taxon>Amorphotheca</taxon>
    </lineage>
</organism>
<proteinExistence type="predicted"/>
<dbReference type="EMBL" id="KZ679014">
    <property type="protein sequence ID" value="PSS12813.1"/>
    <property type="molecule type" value="Genomic_DNA"/>
</dbReference>
<gene>
    <name evidence="1" type="ORF">M430DRAFT_29398</name>
</gene>